<dbReference type="InterPro" id="IPR036886">
    <property type="entry name" value="Villin_headpiece_dom_sf"/>
</dbReference>
<organism evidence="3">
    <name type="scientific">Chlamydomonas euryale</name>
    <dbReference type="NCBI Taxonomy" id="1486919"/>
    <lineage>
        <taxon>Eukaryota</taxon>
        <taxon>Viridiplantae</taxon>
        <taxon>Chlorophyta</taxon>
        <taxon>core chlorophytes</taxon>
        <taxon>Chlorophyceae</taxon>
        <taxon>CS clade</taxon>
        <taxon>Chlamydomonadales</taxon>
        <taxon>Chlamydomonadaceae</taxon>
        <taxon>Chlamydomonas</taxon>
    </lineage>
</organism>
<dbReference type="InterPro" id="IPR003128">
    <property type="entry name" value="Villin_headpiece"/>
</dbReference>
<dbReference type="GO" id="GO:0030032">
    <property type="term" value="P:lamellipodium assembly"/>
    <property type="evidence" value="ECO:0007669"/>
    <property type="project" value="TreeGrafter"/>
</dbReference>
<dbReference type="GO" id="GO:0007010">
    <property type="term" value="P:cytoskeleton organization"/>
    <property type="evidence" value="ECO:0007669"/>
    <property type="project" value="InterPro"/>
</dbReference>
<evidence type="ECO:0000313" key="3">
    <source>
        <dbReference type="EMBL" id="CAD8283551.1"/>
    </source>
</evidence>
<dbReference type="PROSITE" id="PS51089">
    <property type="entry name" value="HP"/>
    <property type="match status" value="1"/>
</dbReference>
<evidence type="ECO:0000256" key="1">
    <source>
        <dbReference type="SAM" id="MobiDB-lite"/>
    </source>
</evidence>
<dbReference type="GO" id="GO:0015629">
    <property type="term" value="C:actin cytoskeleton"/>
    <property type="evidence" value="ECO:0007669"/>
    <property type="project" value="TreeGrafter"/>
</dbReference>
<protein>
    <recommendedName>
        <fullName evidence="2">HP domain-containing protein</fullName>
    </recommendedName>
</protein>
<reference evidence="3" key="1">
    <citation type="submission" date="2021-01" db="EMBL/GenBank/DDBJ databases">
        <authorList>
            <person name="Corre E."/>
            <person name="Pelletier E."/>
            <person name="Niang G."/>
            <person name="Scheremetjew M."/>
            <person name="Finn R."/>
            <person name="Kale V."/>
            <person name="Holt S."/>
            <person name="Cochrane G."/>
            <person name="Meng A."/>
            <person name="Brown T."/>
            <person name="Cohen L."/>
        </authorList>
    </citation>
    <scope>NUCLEOTIDE SEQUENCE</scope>
    <source>
        <strain evidence="3">CCMP219</strain>
    </source>
</reference>
<dbReference type="Pfam" id="PF02209">
    <property type="entry name" value="VHP"/>
    <property type="match status" value="1"/>
</dbReference>
<dbReference type="AlphaFoldDB" id="A0A7R9V3D0"/>
<dbReference type="PANTHER" id="PTHR24213">
    <property type="entry name" value="ACTIN-BINDING LIM PROTEIN"/>
    <property type="match status" value="1"/>
</dbReference>
<gene>
    <name evidence="3" type="ORF">CEUR00632_LOCUS3586</name>
</gene>
<dbReference type="SMART" id="SM00153">
    <property type="entry name" value="VHP"/>
    <property type="match status" value="1"/>
</dbReference>
<dbReference type="GO" id="GO:0051015">
    <property type="term" value="F:actin filament binding"/>
    <property type="evidence" value="ECO:0007669"/>
    <property type="project" value="TreeGrafter"/>
</dbReference>
<dbReference type="PANTHER" id="PTHR24213:SF9">
    <property type="entry name" value="UNCOORDINATED 115A, ISOFORM B-RELATED"/>
    <property type="match status" value="1"/>
</dbReference>
<feature type="compositionally biased region" description="Low complexity" evidence="1">
    <location>
        <begin position="143"/>
        <end position="181"/>
    </location>
</feature>
<feature type="domain" description="HP" evidence="2">
    <location>
        <begin position="283"/>
        <end position="346"/>
    </location>
</feature>
<accession>A0A7R9V3D0</accession>
<dbReference type="Gene3D" id="1.10.950.10">
    <property type="entry name" value="Villin headpiece domain"/>
    <property type="match status" value="1"/>
</dbReference>
<dbReference type="SUPFAM" id="SSF47050">
    <property type="entry name" value="VHP, Villin headpiece domain"/>
    <property type="match status" value="1"/>
</dbReference>
<feature type="compositionally biased region" description="Low complexity" evidence="1">
    <location>
        <begin position="72"/>
        <end position="99"/>
    </location>
</feature>
<sequence length="346" mass="35235">MTDADMGDAIPEQSVSQAGHDDGAAKVQVYAEDLAGAPANGTTMQPEPDAADAAIIEPVAEPSKQVNDVEAEPSSEAADASGAEPEAEVAAPAPAVAAAKPDEVEPAAEPVTEAQQPAVEAAPGAAAQPAPGATDEPAAESKTPTPVAAAAAEPRTPAPAAAVPKAPEPAAEAAEATTPEASAINGNDGIMVEVEAEAPVSARELIRKMSSRNTTSPRMGQAAAMKDLTSPVGGTSARRAPAASVGGHLAASPAGPPLVVTVHDKANTTNALQLLKMGTFKLKPGVDTVGYEELVTLRLEDGIDPTRREEYLADADFEQVFGMPRSEFQALPKWKRVARKKDVGLF</sequence>
<dbReference type="InterPro" id="IPR051618">
    <property type="entry name" value="Actin-binding_LIM"/>
</dbReference>
<evidence type="ECO:0000259" key="2">
    <source>
        <dbReference type="PROSITE" id="PS51089"/>
    </source>
</evidence>
<dbReference type="EMBL" id="HBEC01007899">
    <property type="protein sequence ID" value="CAD8283551.1"/>
    <property type="molecule type" value="Transcribed_RNA"/>
</dbReference>
<feature type="region of interest" description="Disordered" evidence="1">
    <location>
        <begin position="1"/>
        <end position="183"/>
    </location>
</feature>
<feature type="compositionally biased region" description="Low complexity" evidence="1">
    <location>
        <begin position="107"/>
        <end position="134"/>
    </location>
</feature>
<name>A0A7R9V3D0_9CHLO</name>
<proteinExistence type="predicted"/>